<gene>
    <name evidence="2" type="ORF">B0T11DRAFT_93284</name>
</gene>
<dbReference type="Proteomes" id="UP000813385">
    <property type="component" value="Unassembled WGS sequence"/>
</dbReference>
<keyword evidence="3" id="KW-1185">Reference proteome</keyword>
<feature type="region of interest" description="Disordered" evidence="1">
    <location>
        <begin position="32"/>
        <end position="121"/>
    </location>
</feature>
<protein>
    <submittedName>
        <fullName evidence="2">Uncharacterized protein</fullName>
    </submittedName>
</protein>
<name>A0A8K0X4N1_9PEZI</name>
<comment type="caution">
    <text evidence="2">The sequence shown here is derived from an EMBL/GenBank/DDBJ whole genome shotgun (WGS) entry which is preliminary data.</text>
</comment>
<proteinExistence type="predicted"/>
<feature type="compositionally biased region" description="Low complexity" evidence="1">
    <location>
        <begin position="62"/>
        <end position="81"/>
    </location>
</feature>
<evidence type="ECO:0000313" key="3">
    <source>
        <dbReference type="Proteomes" id="UP000813385"/>
    </source>
</evidence>
<evidence type="ECO:0000256" key="1">
    <source>
        <dbReference type="SAM" id="MobiDB-lite"/>
    </source>
</evidence>
<sequence length="206" mass="22426">MMPSPFQNVPHYFHVPDRKPLFALSPLGTGYRPNFRMRPPPPADPPAGDIPSRGGSAWRKASSQTDSVSPSVPTSNVTSRPPGLPWQMTLHPSCARRRLLNPQAPPPDAAARAEAAGRHQTDGACLAGRHRRGSSGGGRGELAVSPVPCISHANALPPSHHRDINRVGLASHPWPLAHFPNVHVHFLKRRTHAADHIRLTRNVGRW</sequence>
<accession>A0A8K0X4N1</accession>
<evidence type="ECO:0000313" key="2">
    <source>
        <dbReference type="EMBL" id="KAH7363374.1"/>
    </source>
</evidence>
<dbReference type="EMBL" id="JAGPXD010000003">
    <property type="protein sequence ID" value="KAH7363374.1"/>
    <property type="molecule type" value="Genomic_DNA"/>
</dbReference>
<reference evidence="2" key="1">
    <citation type="journal article" date="2021" name="Nat. Commun.">
        <title>Genetic determinants of endophytism in the Arabidopsis root mycobiome.</title>
        <authorList>
            <person name="Mesny F."/>
            <person name="Miyauchi S."/>
            <person name="Thiergart T."/>
            <person name="Pickel B."/>
            <person name="Atanasova L."/>
            <person name="Karlsson M."/>
            <person name="Huettel B."/>
            <person name="Barry K.W."/>
            <person name="Haridas S."/>
            <person name="Chen C."/>
            <person name="Bauer D."/>
            <person name="Andreopoulos W."/>
            <person name="Pangilinan J."/>
            <person name="LaButti K."/>
            <person name="Riley R."/>
            <person name="Lipzen A."/>
            <person name="Clum A."/>
            <person name="Drula E."/>
            <person name="Henrissat B."/>
            <person name="Kohler A."/>
            <person name="Grigoriev I.V."/>
            <person name="Martin F.M."/>
            <person name="Hacquard S."/>
        </authorList>
    </citation>
    <scope>NUCLEOTIDE SEQUENCE</scope>
    <source>
        <strain evidence="2">MPI-CAGE-AT-0016</strain>
    </source>
</reference>
<dbReference type="AlphaFoldDB" id="A0A8K0X4N1"/>
<organism evidence="2 3">
    <name type="scientific">Plectosphaerella cucumerina</name>
    <dbReference type="NCBI Taxonomy" id="40658"/>
    <lineage>
        <taxon>Eukaryota</taxon>
        <taxon>Fungi</taxon>
        <taxon>Dikarya</taxon>
        <taxon>Ascomycota</taxon>
        <taxon>Pezizomycotina</taxon>
        <taxon>Sordariomycetes</taxon>
        <taxon>Hypocreomycetidae</taxon>
        <taxon>Glomerellales</taxon>
        <taxon>Plectosphaerellaceae</taxon>
        <taxon>Plectosphaerella</taxon>
    </lineage>
</organism>